<dbReference type="SMART" id="SM00198">
    <property type="entry name" value="SCP"/>
    <property type="match status" value="1"/>
</dbReference>
<evidence type="ECO:0000259" key="5">
    <source>
        <dbReference type="SMART" id="SM00198"/>
    </source>
</evidence>
<dbReference type="InterPro" id="IPR014044">
    <property type="entry name" value="CAP_dom"/>
</dbReference>
<dbReference type="CDD" id="cd05381">
    <property type="entry name" value="CAP_PR-1"/>
    <property type="match status" value="1"/>
</dbReference>
<gene>
    <name evidence="6" type="primary">NaPR1a</name>
</gene>
<dbReference type="Gene3D" id="3.40.33.10">
    <property type="entry name" value="CAP"/>
    <property type="match status" value="1"/>
</dbReference>
<keyword evidence="4" id="KW-1015">Disulfide bond</keyword>
<proteinExistence type="evidence at transcript level"/>
<dbReference type="EMBL" id="AB821353">
    <property type="protein sequence ID" value="BAV01272.1"/>
    <property type="molecule type" value="mRNA"/>
</dbReference>
<evidence type="ECO:0000256" key="1">
    <source>
        <dbReference type="ARBA" id="ARBA00009923"/>
    </source>
</evidence>
<dbReference type="PROSITE" id="PS01010">
    <property type="entry name" value="CRISP_2"/>
    <property type="match status" value="1"/>
</dbReference>
<organism evidence="6">
    <name type="scientific">Nepenthes alata</name>
    <name type="common">Winged pitcher plant</name>
    <name type="synonym">Nepenthes copelandii</name>
    <dbReference type="NCBI Taxonomy" id="4376"/>
    <lineage>
        <taxon>Eukaryota</taxon>
        <taxon>Viridiplantae</taxon>
        <taxon>Streptophyta</taxon>
        <taxon>Embryophyta</taxon>
        <taxon>Tracheophyta</taxon>
        <taxon>Spermatophyta</taxon>
        <taxon>Magnoliopsida</taxon>
        <taxon>eudicotyledons</taxon>
        <taxon>Gunneridae</taxon>
        <taxon>Pentapetalae</taxon>
        <taxon>Caryophyllales</taxon>
        <taxon>Nepenthaceae</taxon>
        <taxon>Nepenthes</taxon>
    </lineage>
</organism>
<feature type="domain" description="SCP" evidence="5">
    <location>
        <begin position="29"/>
        <end position="161"/>
    </location>
</feature>
<dbReference type="Pfam" id="PF00188">
    <property type="entry name" value="CAP"/>
    <property type="match status" value="1"/>
</dbReference>
<accession>A0A173M1Y9</accession>
<protein>
    <submittedName>
        <fullName evidence="6">PR-1a</fullName>
    </submittedName>
</protein>
<keyword evidence="3" id="KW-0611">Plant defense</keyword>
<dbReference type="InterPro" id="IPR035940">
    <property type="entry name" value="CAP_sf"/>
</dbReference>
<evidence type="ECO:0000256" key="3">
    <source>
        <dbReference type="ARBA" id="ARBA00022821"/>
    </source>
</evidence>
<keyword evidence="2" id="KW-0732">Signal</keyword>
<evidence type="ECO:0000256" key="4">
    <source>
        <dbReference type="ARBA" id="ARBA00023157"/>
    </source>
</evidence>
<comment type="similarity">
    <text evidence="1">Belongs to the CRISP family.</text>
</comment>
<dbReference type="AlphaFoldDB" id="A0A173M1Y9"/>
<dbReference type="PRINTS" id="PR00837">
    <property type="entry name" value="V5TPXLIKE"/>
</dbReference>
<name>A0A173M1Y9_NEPAL</name>
<sequence length="165" mass="18325">MAFSNSNLPYYCVIMAIAIGIIQPLHAQNDKQDFLDGHNIARAQVGVKNITWNNTVAAYALNYANQRRGDCELIHSNGSYGENLARGSPDLSATEAVNLWVNEKAYYNYTSNSCIDGKECHHYTQVVWRNSTHLGCARVHCANNTGTFVICNYDPAGNIVGQYPY</sequence>
<reference evidence="6" key="1">
    <citation type="submission" date="2013-05" db="EMBL/GenBank/DDBJ databases">
        <title>Cloning of pathogen-related protein 1 from Nepenthes alata.</title>
        <authorList>
            <person name="Hamada T."/>
        </authorList>
    </citation>
    <scope>NUCLEOTIDE SEQUENCE</scope>
    <source>
        <tissue evidence="6">Pitcher</tissue>
    </source>
</reference>
<dbReference type="FunFam" id="3.40.33.10:FF:000006">
    <property type="entry name" value="Putative pathogenesis-related protein 1"/>
    <property type="match status" value="1"/>
</dbReference>
<evidence type="ECO:0000313" key="6">
    <source>
        <dbReference type="EMBL" id="BAV01272.1"/>
    </source>
</evidence>
<dbReference type="SUPFAM" id="SSF55797">
    <property type="entry name" value="PR-1-like"/>
    <property type="match status" value="1"/>
</dbReference>
<dbReference type="PANTHER" id="PTHR10334">
    <property type="entry name" value="CYSTEINE-RICH SECRETORY PROTEIN-RELATED"/>
    <property type="match status" value="1"/>
</dbReference>
<dbReference type="GO" id="GO:0005576">
    <property type="term" value="C:extracellular region"/>
    <property type="evidence" value="ECO:0007669"/>
    <property type="project" value="InterPro"/>
</dbReference>
<dbReference type="InterPro" id="IPR001283">
    <property type="entry name" value="CRISP-related"/>
</dbReference>
<dbReference type="GO" id="GO:0098542">
    <property type="term" value="P:defense response to other organism"/>
    <property type="evidence" value="ECO:0007669"/>
    <property type="project" value="UniProtKB-ARBA"/>
</dbReference>
<dbReference type="InterPro" id="IPR018244">
    <property type="entry name" value="Allrgn_V5/Tpx1_CS"/>
</dbReference>
<evidence type="ECO:0000256" key="2">
    <source>
        <dbReference type="ARBA" id="ARBA00022729"/>
    </source>
</evidence>